<accession>A0A399J050</accession>
<dbReference type="InterPro" id="IPR018714">
    <property type="entry name" value="DUF2237"/>
</dbReference>
<dbReference type="AlphaFoldDB" id="A0A399J050"/>
<gene>
    <name evidence="1" type="ORF">DL237_14695</name>
</gene>
<comment type="caution">
    <text evidence="1">The sequence shown here is derived from an EMBL/GenBank/DDBJ whole genome shotgun (WGS) entry which is preliminary data.</text>
</comment>
<proteinExistence type="predicted"/>
<name>A0A399J050_9RHOB</name>
<dbReference type="PANTHER" id="PTHR37466:SF1">
    <property type="entry name" value="SLR1628 PROTEIN"/>
    <property type="match status" value="1"/>
</dbReference>
<dbReference type="RefSeq" id="WP_119399843.1">
    <property type="nucleotide sequence ID" value="NZ_QWJJ01000013.1"/>
</dbReference>
<dbReference type="OrthoDB" id="9792525at2"/>
<sequence length="128" mass="14042">MVHKDPAINVLGSALELASLDPLTGFFRDGHCNTCVQDSGSHTVCAVMTDEFLAFSKYVGNDLSTPHPEFQFRGLKAGDRWCLCAARFLQAHDEGCAPLVRLQATHRRALEIVPLEVLELYAEDPAEG</sequence>
<keyword evidence="2" id="KW-1185">Reference proteome</keyword>
<dbReference type="Proteomes" id="UP000265848">
    <property type="component" value="Unassembled WGS sequence"/>
</dbReference>
<dbReference type="PANTHER" id="PTHR37466">
    <property type="entry name" value="SLR1628 PROTEIN"/>
    <property type="match status" value="1"/>
</dbReference>
<dbReference type="Pfam" id="PF09996">
    <property type="entry name" value="DUF2237"/>
    <property type="match status" value="1"/>
</dbReference>
<organism evidence="1 2">
    <name type="scientific">Pseudooceanicola sediminis</name>
    <dbReference type="NCBI Taxonomy" id="2211117"/>
    <lineage>
        <taxon>Bacteria</taxon>
        <taxon>Pseudomonadati</taxon>
        <taxon>Pseudomonadota</taxon>
        <taxon>Alphaproteobacteria</taxon>
        <taxon>Rhodobacterales</taxon>
        <taxon>Paracoccaceae</taxon>
        <taxon>Pseudooceanicola</taxon>
    </lineage>
</organism>
<evidence type="ECO:0000313" key="1">
    <source>
        <dbReference type="EMBL" id="RII37919.1"/>
    </source>
</evidence>
<evidence type="ECO:0000313" key="2">
    <source>
        <dbReference type="Proteomes" id="UP000265848"/>
    </source>
</evidence>
<protein>
    <submittedName>
        <fullName evidence="1">DUF2237 domain-containing protein</fullName>
    </submittedName>
</protein>
<dbReference type="Gene3D" id="3.30.56.110">
    <property type="entry name" value="Protein of unknown function DUF2237"/>
    <property type="match status" value="1"/>
</dbReference>
<reference evidence="1 2" key="1">
    <citation type="submission" date="2018-08" db="EMBL/GenBank/DDBJ databases">
        <title>Pseudooceanicola sediminis CY03 in the family Rhodobacteracea.</title>
        <authorList>
            <person name="Zhang Y.-J."/>
        </authorList>
    </citation>
    <scope>NUCLEOTIDE SEQUENCE [LARGE SCALE GENOMIC DNA]</scope>
    <source>
        <strain evidence="1 2">CY03</strain>
    </source>
</reference>
<dbReference type="EMBL" id="QWJJ01000013">
    <property type="protein sequence ID" value="RII37919.1"/>
    <property type="molecule type" value="Genomic_DNA"/>
</dbReference>